<dbReference type="PANTHER" id="PTHR31272:SF4">
    <property type="entry name" value="CYTOCHROME C-TYPE BIOGENESIS PROTEIN HI_1454-RELATED"/>
    <property type="match status" value="1"/>
</dbReference>
<keyword evidence="4 6" id="KW-1133">Transmembrane helix</keyword>
<comment type="similarity">
    <text evidence="2">Belongs to the DsbD family.</text>
</comment>
<dbReference type="Proteomes" id="UP000255328">
    <property type="component" value="Unassembled WGS sequence"/>
</dbReference>
<evidence type="ECO:0000256" key="1">
    <source>
        <dbReference type="ARBA" id="ARBA00004141"/>
    </source>
</evidence>
<dbReference type="GO" id="GO:0017004">
    <property type="term" value="P:cytochrome complex assembly"/>
    <property type="evidence" value="ECO:0007669"/>
    <property type="project" value="InterPro"/>
</dbReference>
<feature type="transmembrane region" description="Helical" evidence="6">
    <location>
        <begin position="78"/>
        <end position="99"/>
    </location>
</feature>
<reference evidence="8 9" key="1">
    <citation type="submission" date="2018-06" db="EMBL/GenBank/DDBJ databases">
        <authorList>
            <consortium name="Pathogen Informatics"/>
            <person name="Doyle S."/>
        </authorList>
    </citation>
    <scope>NUCLEOTIDE SEQUENCE [LARGE SCALE GENOMIC DNA]</scope>
    <source>
        <strain evidence="8 9">NCTC10723</strain>
    </source>
</reference>
<keyword evidence="3 6" id="KW-0812">Transmembrane</keyword>
<gene>
    <name evidence="8" type="primary">dipZ</name>
    <name evidence="8" type="ORF">NCTC10723_01291</name>
</gene>
<feature type="domain" description="Cytochrome C biogenesis protein transmembrane" evidence="7">
    <location>
        <begin position="12"/>
        <end position="208"/>
    </location>
</feature>
<keyword evidence="9" id="KW-1185">Reference proteome</keyword>
<protein>
    <submittedName>
        <fullName evidence="8">Thiol:disulfide interchange protein</fullName>
    </submittedName>
</protein>
<accession>A0A377GZ65</accession>
<proteinExistence type="inferred from homology"/>
<dbReference type="Pfam" id="PF02683">
    <property type="entry name" value="DsbD_TM"/>
    <property type="match status" value="1"/>
</dbReference>
<dbReference type="RefSeq" id="WP_115270491.1">
    <property type="nucleotide sequence ID" value="NZ_CASFEE010000013.1"/>
</dbReference>
<keyword evidence="5 6" id="KW-0472">Membrane</keyword>
<dbReference type="InterPro" id="IPR003834">
    <property type="entry name" value="Cyt_c_assmbl_TM_dom"/>
</dbReference>
<evidence type="ECO:0000256" key="6">
    <source>
        <dbReference type="SAM" id="Phobius"/>
    </source>
</evidence>
<feature type="transmembrane region" description="Helical" evidence="6">
    <location>
        <begin position="12"/>
        <end position="35"/>
    </location>
</feature>
<evidence type="ECO:0000256" key="4">
    <source>
        <dbReference type="ARBA" id="ARBA00022989"/>
    </source>
</evidence>
<evidence type="ECO:0000313" key="8">
    <source>
        <dbReference type="EMBL" id="STO31831.1"/>
    </source>
</evidence>
<name>A0A377GZ65_9FUSO</name>
<dbReference type="GO" id="GO:0016020">
    <property type="term" value="C:membrane"/>
    <property type="evidence" value="ECO:0007669"/>
    <property type="project" value="UniProtKB-SubCell"/>
</dbReference>
<organism evidence="8 9">
    <name type="scientific">Fusobacterium necrogenes</name>
    <dbReference type="NCBI Taxonomy" id="858"/>
    <lineage>
        <taxon>Bacteria</taxon>
        <taxon>Fusobacteriati</taxon>
        <taxon>Fusobacteriota</taxon>
        <taxon>Fusobacteriia</taxon>
        <taxon>Fusobacteriales</taxon>
        <taxon>Fusobacteriaceae</taxon>
        <taxon>Fusobacterium</taxon>
    </lineage>
</organism>
<evidence type="ECO:0000256" key="5">
    <source>
        <dbReference type="ARBA" id="ARBA00023136"/>
    </source>
</evidence>
<evidence type="ECO:0000256" key="2">
    <source>
        <dbReference type="ARBA" id="ARBA00006143"/>
    </source>
</evidence>
<feature type="transmembrane region" description="Helical" evidence="6">
    <location>
        <begin position="195"/>
        <end position="215"/>
    </location>
</feature>
<feature type="transmembrane region" description="Helical" evidence="6">
    <location>
        <begin position="119"/>
        <end position="144"/>
    </location>
</feature>
<feature type="transmembrane region" description="Helical" evidence="6">
    <location>
        <begin position="150"/>
        <end position="174"/>
    </location>
</feature>
<comment type="subcellular location">
    <subcellularLocation>
        <location evidence="1">Membrane</location>
        <topology evidence="1">Multi-pass membrane protein</topology>
    </subcellularLocation>
</comment>
<dbReference type="AlphaFoldDB" id="A0A377GZ65"/>
<dbReference type="EMBL" id="UGGU01000003">
    <property type="protein sequence ID" value="STO31831.1"/>
    <property type="molecule type" value="Genomic_DNA"/>
</dbReference>
<dbReference type="PANTHER" id="PTHR31272">
    <property type="entry name" value="CYTOCHROME C-TYPE BIOGENESIS PROTEIN HI_1454-RELATED"/>
    <property type="match status" value="1"/>
</dbReference>
<dbReference type="OrthoDB" id="9803065at2"/>
<feature type="transmembrane region" description="Helical" evidence="6">
    <location>
        <begin position="47"/>
        <end position="72"/>
    </location>
</feature>
<evidence type="ECO:0000256" key="3">
    <source>
        <dbReference type="ARBA" id="ARBA00022692"/>
    </source>
</evidence>
<sequence length="216" mass="23907">MIGDEILYSYAYIAGLLSFFSPCIFPILPIYFGILSTGGKTSIIKTIFFILGLSTAFILLGFGAGLLGNILASSYFRISSGIIIIFFGLIQSEILKIPFLERTKMLQIESGRGGVIESYLLGFGFSLGWTPCIGPILASILFVAGNRENIFYASFLMMVYVMGLATPFLIISLSSKYFFEKLSFLKKYLEKIKKIGGIIIIIMGVLLIFNQLNIFL</sequence>
<evidence type="ECO:0000313" key="9">
    <source>
        <dbReference type="Proteomes" id="UP000255328"/>
    </source>
</evidence>
<evidence type="ECO:0000259" key="7">
    <source>
        <dbReference type="Pfam" id="PF02683"/>
    </source>
</evidence>
<dbReference type="InterPro" id="IPR051790">
    <property type="entry name" value="Cytochrome_c-biogenesis_DsbD"/>
</dbReference>